<accession>A0AAV2LJN9</accession>
<name>A0AAV2LJN9_KNICA</name>
<evidence type="ECO:0000313" key="1">
    <source>
        <dbReference type="EMBL" id="CAL1599577.1"/>
    </source>
</evidence>
<gene>
    <name evidence="1" type="ORF">KC01_LOCUS27824</name>
</gene>
<protein>
    <submittedName>
        <fullName evidence="1">Uncharacterized protein</fullName>
    </submittedName>
</protein>
<dbReference type="AlphaFoldDB" id="A0AAV2LJN9"/>
<reference evidence="1 2" key="1">
    <citation type="submission" date="2024-04" db="EMBL/GenBank/DDBJ databases">
        <authorList>
            <person name="Waldvogel A.-M."/>
            <person name="Schoenle A."/>
        </authorList>
    </citation>
    <scope>NUCLEOTIDE SEQUENCE [LARGE SCALE GENOMIC DNA]</scope>
</reference>
<keyword evidence="2" id="KW-1185">Reference proteome</keyword>
<dbReference type="Proteomes" id="UP001497482">
    <property type="component" value="Chromosome 23"/>
</dbReference>
<sequence length="70" mass="7836">MRTKLQQEMALGSRCRQGISTCPGLMMTQLRVGLLNITVPSQGGPLFNYPQEDLSPYTVERPESKRVGIR</sequence>
<evidence type="ECO:0000313" key="2">
    <source>
        <dbReference type="Proteomes" id="UP001497482"/>
    </source>
</evidence>
<organism evidence="1 2">
    <name type="scientific">Knipowitschia caucasica</name>
    <name type="common">Caucasian dwarf goby</name>
    <name type="synonym">Pomatoschistus caucasicus</name>
    <dbReference type="NCBI Taxonomy" id="637954"/>
    <lineage>
        <taxon>Eukaryota</taxon>
        <taxon>Metazoa</taxon>
        <taxon>Chordata</taxon>
        <taxon>Craniata</taxon>
        <taxon>Vertebrata</taxon>
        <taxon>Euteleostomi</taxon>
        <taxon>Actinopterygii</taxon>
        <taxon>Neopterygii</taxon>
        <taxon>Teleostei</taxon>
        <taxon>Neoteleostei</taxon>
        <taxon>Acanthomorphata</taxon>
        <taxon>Gobiaria</taxon>
        <taxon>Gobiiformes</taxon>
        <taxon>Gobioidei</taxon>
        <taxon>Gobiidae</taxon>
        <taxon>Gobiinae</taxon>
        <taxon>Knipowitschia</taxon>
    </lineage>
</organism>
<dbReference type="EMBL" id="OZ035845">
    <property type="protein sequence ID" value="CAL1599577.1"/>
    <property type="molecule type" value="Genomic_DNA"/>
</dbReference>
<proteinExistence type="predicted"/>